<dbReference type="InterPro" id="IPR001005">
    <property type="entry name" value="SANT/Myb"/>
</dbReference>
<feature type="compositionally biased region" description="Polar residues" evidence="7">
    <location>
        <begin position="42"/>
        <end position="54"/>
    </location>
</feature>
<gene>
    <name evidence="10" type="primary">MYB3R-1_9</name>
    <name evidence="10" type="ORF">g.102427</name>
</gene>
<dbReference type="EMBL" id="GDJX01026010">
    <property type="protein sequence ID" value="JAT41926.1"/>
    <property type="molecule type" value="Transcribed_RNA"/>
</dbReference>
<dbReference type="GO" id="GO:0000978">
    <property type="term" value="F:RNA polymerase II cis-regulatory region sequence-specific DNA binding"/>
    <property type="evidence" value="ECO:0007669"/>
    <property type="project" value="TreeGrafter"/>
</dbReference>
<evidence type="ECO:0000256" key="2">
    <source>
        <dbReference type="ARBA" id="ARBA00022737"/>
    </source>
</evidence>
<dbReference type="PANTHER" id="PTHR45614:SF232">
    <property type="entry name" value="TRANSCRIPTION FACTOR MYB3R-2"/>
    <property type="match status" value="1"/>
</dbReference>
<feature type="domain" description="Myb-like" evidence="8">
    <location>
        <begin position="67"/>
        <end position="118"/>
    </location>
</feature>
<dbReference type="SUPFAM" id="SSF46689">
    <property type="entry name" value="Homeodomain-like"/>
    <property type="match status" value="2"/>
</dbReference>
<keyword evidence="6" id="KW-0539">Nucleus</keyword>
<dbReference type="CDD" id="cd00167">
    <property type="entry name" value="SANT"/>
    <property type="match status" value="3"/>
</dbReference>
<dbReference type="SMART" id="SM00717">
    <property type="entry name" value="SANT"/>
    <property type="match status" value="3"/>
</dbReference>
<accession>A0A1D1XHT2</accession>
<dbReference type="PANTHER" id="PTHR45614">
    <property type="entry name" value="MYB PROTEIN-RELATED"/>
    <property type="match status" value="1"/>
</dbReference>
<evidence type="ECO:0000256" key="3">
    <source>
        <dbReference type="ARBA" id="ARBA00023015"/>
    </source>
</evidence>
<evidence type="ECO:0000256" key="4">
    <source>
        <dbReference type="ARBA" id="ARBA00023125"/>
    </source>
</evidence>
<evidence type="ECO:0000259" key="9">
    <source>
        <dbReference type="PROSITE" id="PS51294"/>
    </source>
</evidence>
<dbReference type="GO" id="GO:0005634">
    <property type="term" value="C:nucleus"/>
    <property type="evidence" value="ECO:0007669"/>
    <property type="project" value="UniProtKB-SubCell"/>
</dbReference>
<evidence type="ECO:0000256" key="6">
    <source>
        <dbReference type="ARBA" id="ARBA00023242"/>
    </source>
</evidence>
<evidence type="ECO:0000256" key="1">
    <source>
        <dbReference type="ARBA" id="ARBA00004123"/>
    </source>
</evidence>
<comment type="subcellular location">
    <subcellularLocation>
        <location evidence="1">Nucleus</location>
    </subcellularLocation>
</comment>
<keyword evidence="2" id="KW-0677">Repeat</keyword>
<evidence type="ECO:0000256" key="5">
    <source>
        <dbReference type="ARBA" id="ARBA00023163"/>
    </source>
</evidence>
<evidence type="ECO:0000259" key="8">
    <source>
        <dbReference type="PROSITE" id="PS50090"/>
    </source>
</evidence>
<dbReference type="PROSITE" id="PS51294">
    <property type="entry name" value="HTH_MYB"/>
    <property type="match status" value="3"/>
</dbReference>
<keyword evidence="5" id="KW-0804">Transcription</keyword>
<dbReference type="Pfam" id="PF00249">
    <property type="entry name" value="Myb_DNA-binding"/>
    <property type="match status" value="3"/>
</dbReference>
<dbReference type="Gene3D" id="1.10.10.60">
    <property type="entry name" value="Homeodomain-like"/>
    <property type="match status" value="3"/>
</dbReference>
<protein>
    <submittedName>
        <fullName evidence="10">Myb-related protein 3R-1</fullName>
    </submittedName>
</protein>
<feature type="domain" description="HTH myb-type" evidence="9">
    <location>
        <begin position="175"/>
        <end position="225"/>
    </location>
</feature>
<dbReference type="InterPro" id="IPR009057">
    <property type="entry name" value="Homeodomain-like_sf"/>
</dbReference>
<feature type="region of interest" description="Disordered" evidence="7">
    <location>
        <begin position="33"/>
        <end position="76"/>
    </location>
</feature>
<sequence length="690" mass="76662">MMVVKELRGEPEGKGEVFEAVKKKEVDVEAKVLEEPARDPSSPVSDGSCQTTVAKPNPVPGRTSGPTRRSTKGGWTEEEDEVLARVVKQFKGKNWKKIAEFFPDRSDVQCLHRWQKVLDPALVKGAWTKEEDKHIIELVNKYGAKKWAVIASKMPGRIGKQCRERWHNHLNPAINKGAWTTEEEITLIRAHQTYGNKWAEIAKFLPGRADNSIKNHWNCSVKKKLDSYLSSESGLLCPAPKITALDLNSDPADMEYSKEFSTLKASMIIDEKPIPALAVNASPVRLLDGMSRMPKEDSDFYKTKAQPMSAEGLRFPKDVAIGRDMNDTSTVGRGSTYFPRRENINHVNAQDYTASFLSKDDYQHSTTSDALTPITPLQHKPNASIGNASYLLMKSHEPTTKELFASPERLERHVQLWNSLPATNTTSNLNEYTLSSLQGNMPMDLDKVVNHDQSPCTPVLVDKVKFDPDRCAPFQLRDLMENMKTAKFESDNSMLEPDIPVRCSAPPKLLVGTSSVLKDPESILRDAAKSFRNIPSILRKRHHKHLGPSPVKKPYKDLADAEDLYGGSNPLVKVGNVADASGLECLHQCETQTCNDNSPNGAQRVRKLFLSSSAPSKSDPSSSAPPIAEIHDAMRSVEKRLEFAFDMVDTPSVTFGVNNAMDISKNSQDELHNLGQSLCHLIPEGIATCD</sequence>
<dbReference type="InterPro" id="IPR050560">
    <property type="entry name" value="MYB_TF"/>
</dbReference>
<dbReference type="InterPro" id="IPR017930">
    <property type="entry name" value="Myb_dom"/>
</dbReference>
<dbReference type="FunFam" id="1.10.10.60:FF:000324">
    <property type="entry name" value="Transcription factor MYB3R-2"/>
    <property type="match status" value="1"/>
</dbReference>
<feature type="domain" description="Myb-like" evidence="8">
    <location>
        <begin position="171"/>
        <end position="221"/>
    </location>
</feature>
<feature type="domain" description="Myb-like" evidence="8">
    <location>
        <begin position="119"/>
        <end position="170"/>
    </location>
</feature>
<proteinExistence type="predicted"/>
<dbReference type="PROSITE" id="PS50090">
    <property type="entry name" value="MYB_LIKE"/>
    <property type="match status" value="3"/>
</dbReference>
<dbReference type="FunFam" id="1.10.10.60:FF:000016">
    <property type="entry name" value="Transcriptional activator Myb isoform A"/>
    <property type="match status" value="1"/>
</dbReference>
<feature type="domain" description="HTH myb-type" evidence="9">
    <location>
        <begin position="119"/>
        <end position="174"/>
    </location>
</feature>
<organism evidence="10">
    <name type="scientific">Anthurium amnicola</name>
    <dbReference type="NCBI Taxonomy" id="1678845"/>
    <lineage>
        <taxon>Eukaryota</taxon>
        <taxon>Viridiplantae</taxon>
        <taxon>Streptophyta</taxon>
        <taxon>Embryophyta</taxon>
        <taxon>Tracheophyta</taxon>
        <taxon>Spermatophyta</taxon>
        <taxon>Magnoliopsida</taxon>
        <taxon>Liliopsida</taxon>
        <taxon>Araceae</taxon>
        <taxon>Pothoideae</taxon>
        <taxon>Potheae</taxon>
        <taxon>Anthurium</taxon>
    </lineage>
</organism>
<evidence type="ECO:0000313" key="10">
    <source>
        <dbReference type="EMBL" id="JAT41926.1"/>
    </source>
</evidence>
<keyword evidence="4" id="KW-0238">DNA-binding</keyword>
<dbReference type="AlphaFoldDB" id="A0A1D1XHT2"/>
<feature type="domain" description="HTH myb-type" evidence="9">
    <location>
        <begin position="67"/>
        <end position="118"/>
    </location>
</feature>
<reference evidence="10" key="1">
    <citation type="submission" date="2015-07" db="EMBL/GenBank/DDBJ databases">
        <title>Transcriptome Assembly of Anthurium amnicola.</title>
        <authorList>
            <person name="Suzuki J."/>
        </authorList>
    </citation>
    <scope>NUCLEOTIDE SEQUENCE</scope>
</reference>
<dbReference type="GO" id="GO:0000981">
    <property type="term" value="F:DNA-binding transcription factor activity, RNA polymerase II-specific"/>
    <property type="evidence" value="ECO:0007669"/>
    <property type="project" value="TreeGrafter"/>
</dbReference>
<keyword evidence="3" id="KW-0805">Transcription regulation</keyword>
<dbReference type="FunFam" id="1.10.10.60:FF:000010">
    <property type="entry name" value="Transcriptional activator Myb isoform A"/>
    <property type="match status" value="1"/>
</dbReference>
<evidence type="ECO:0000256" key="7">
    <source>
        <dbReference type="SAM" id="MobiDB-lite"/>
    </source>
</evidence>
<name>A0A1D1XHT2_9ARAE</name>